<reference evidence="1 2" key="1">
    <citation type="submission" date="2024-05" db="EMBL/GenBank/DDBJ databases">
        <title>Genome sequencing and assembly of Indian major carp, Cirrhinus mrigala (Hamilton, 1822).</title>
        <authorList>
            <person name="Mohindra V."/>
            <person name="Chowdhury L.M."/>
            <person name="Lal K."/>
            <person name="Jena J.K."/>
        </authorList>
    </citation>
    <scope>NUCLEOTIDE SEQUENCE [LARGE SCALE GENOMIC DNA]</scope>
    <source>
        <strain evidence="1">CM1030</strain>
        <tissue evidence="1">Blood</tissue>
    </source>
</reference>
<keyword evidence="2" id="KW-1185">Reference proteome</keyword>
<dbReference type="EMBL" id="JAMKFB020000015">
    <property type="protein sequence ID" value="KAL0173560.1"/>
    <property type="molecule type" value="Genomic_DNA"/>
</dbReference>
<protein>
    <submittedName>
        <fullName evidence="1">Uncharacterized protein</fullName>
    </submittedName>
</protein>
<comment type="caution">
    <text evidence="1">The sequence shown here is derived from an EMBL/GenBank/DDBJ whole genome shotgun (WGS) entry which is preliminary data.</text>
</comment>
<dbReference type="Proteomes" id="UP001529510">
    <property type="component" value="Unassembled WGS sequence"/>
</dbReference>
<proteinExistence type="predicted"/>
<accession>A0ABD0PII7</accession>
<gene>
    <name evidence="1" type="ORF">M9458_029528</name>
</gene>
<evidence type="ECO:0000313" key="1">
    <source>
        <dbReference type="EMBL" id="KAL0173560.1"/>
    </source>
</evidence>
<feature type="non-terminal residue" evidence="1">
    <location>
        <position position="1"/>
    </location>
</feature>
<sequence>PMRIGEWNLHATPHPRTYGYIRWRRATTHSDEADRMSIAASEEELTPDEAEESSEQLPAAVAAQSEADAELGAMLLWAPKSIGLVVHKAPSPEPSQPLCPQNAAAWRNRPRLPSKACKLSSALAAKAYSAAGQAASALHAMDILQVLQAQALKQLHEGRPDKGLMQELRYGDRLHPPGDQGHRTVPWSGDGCVRRLRFFWRRTQSAS</sequence>
<organism evidence="1 2">
    <name type="scientific">Cirrhinus mrigala</name>
    <name type="common">Mrigala</name>
    <dbReference type="NCBI Taxonomy" id="683832"/>
    <lineage>
        <taxon>Eukaryota</taxon>
        <taxon>Metazoa</taxon>
        <taxon>Chordata</taxon>
        <taxon>Craniata</taxon>
        <taxon>Vertebrata</taxon>
        <taxon>Euteleostomi</taxon>
        <taxon>Actinopterygii</taxon>
        <taxon>Neopterygii</taxon>
        <taxon>Teleostei</taxon>
        <taxon>Ostariophysi</taxon>
        <taxon>Cypriniformes</taxon>
        <taxon>Cyprinidae</taxon>
        <taxon>Labeoninae</taxon>
        <taxon>Labeonini</taxon>
        <taxon>Cirrhinus</taxon>
    </lineage>
</organism>
<evidence type="ECO:0000313" key="2">
    <source>
        <dbReference type="Proteomes" id="UP001529510"/>
    </source>
</evidence>
<dbReference type="AlphaFoldDB" id="A0ABD0PII7"/>
<name>A0ABD0PII7_CIRMR</name>